<organism evidence="1 2">
    <name type="scientific">Diploptera punctata</name>
    <name type="common">Pacific beetle cockroach</name>
    <dbReference type="NCBI Taxonomy" id="6984"/>
    <lineage>
        <taxon>Eukaryota</taxon>
        <taxon>Metazoa</taxon>
        <taxon>Ecdysozoa</taxon>
        <taxon>Arthropoda</taxon>
        <taxon>Hexapoda</taxon>
        <taxon>Insecta</taxon>
        <taxon>Pterygota</taxon>
        <taxon>Neoptera</taxon>
        <taxon>Polyneoptera</taxon>
        <taxon>Dictyoptera</taxon>
        <taxon>Blattodea</taxon>
        <taxon>Blaberoidea</taxon>
        <taxon>Blaberidae</taxon>
        <taxon>Diplopterinae</taxon>
        <taxon>Diploptera</taxon>
    </lineage>
</organism>
<protein>
    <submittedName>
        <fullName evidence="1">Uncharacterized protein</fullName>
    </submittedName>
</protein>
<feature type="non-terminal residue" evidence="1">
    <location>
        <position position="77"/>
    </location>
</feature>
<dbReference type="AlphaFoldDB" id="A0AAD7ZMI8"/>
<dbReference type="EMBL" id="JASPKZ010007603">
    <property type="protein sequence ID" value="KAJ9583415.1"/>
    <property type="molecule type" value="Genomic_DNA"/>
</dbReference>
<evidence type="ECO:0000313" key="1">
    <source>
        <dbReference type="EMBL" id="KAJ9583415.1"/>
    </source>
</evidence>
<name>A0AAD7ZMI8_DIPPU</name>
<sequence>ALGSGTGLGRETLYTSKSFSLFHISAKPALGCTHYSLEHNIDTSTRCKVMRYLRNTSSLIYCEYACDKTANASWHHK</sequence>
<feature type="non-terminal residue" evidence="1">
    <location>
        <position position="1"/>
    </location>
</feature>
<proteinExistence type="predicted"/>
<gene>
    <name evidence="1" type="ORF">L9F63_022236</name>
</gene>
<evidence type="ECO:0000313" key="2">
    <source>
        <dbReference type="Proteomes" id="UP001233999"/>
    </source>
</evidence>
<accession>A0AAD7ZMI8</accession>
<comment type="caution">
    <text evidence="1">The sequence shown here is derived from an EMBL/GenBank/DDBJ whole genome shotgun (WGS) entry which is preliminary data.</text>
</comment>
<reference evidence="1" key="1">
    <citation type="journal article" date="2023" name="IScience">
        <title>Live-bearing cockroach genome reveals convergent evolutionary mechanisms linked to viviparity in insects and beyond.</title>
        <authorList>
            <person name="Fouks B."/>
            <person name="Harrison M.C."/>
            <person name="Mikhailova A.A."/>
            <person name="Marchal E."/>
            <person name="English S."/>
            <person name="Carruthers M."/>
            <person name="Jennings E.C."/>
            <person name="Chiamaka E.L."/>
            <person name="Frigard R.A."/>
            <person name="Pippel M."/>
            <person name="Attardo G.M."/>
            <person name="Benoit J.B."/>
            <person name="Bornberg-Bauer E."/>
            <person name="Tobe S.S."/>
        </authorList>
    </citation>
    <scope>NUCLEOTIDE SEQUENCE</scope>
    <source>
        <strain evidence="1">Stay&amp;Tobe</strain>
    </source>
</reference>
<keyword evidence="2" id="KW-1185">Reference proteome</keyword>
<reference evidence="1" key="2">
    <citation type="submission" date="2023-05" db="EMBL/GenBank/DDBJ databases">
        <authorList>
            <person name="Fouks B."/>
        </authorList>
    </citation>
    <scope>NUCLEOTIDE SEQUENCE</scope>
    <source>
        <strain evidence="1">Stay&amp;Tobe</strain>
        <tissue evidence="1">Testes</tissue>
    </source>
</reference>
<dbReference type="Proteomes" id="UP001233999">
    <property type="component" value="Unassembled WGS sequence"/>
</dbReference>